<reference evidence="3" key="2">
    <citation type="submission" date="2025-08" db="UniProtKB">
        <authorList>
            <consortium name="RefSeq"/>
        </authorList>
    </citation>
    <scope>IDENTIFICATION</scope>
    <source>
        <tissue evidence="3">Leaf</tissue>
    </source>
</reference>
<evidence type="ECO:0000313" key="2">
    <source>
        <dbReference type="Proteomes" id="UP000694864"/>
    </source>
</evidence>
<dbReference type="GeneID" id="104738531"/>
<reference evidence="2" key="1">
    <citation type="journal article" date="2014" name="Nat. Commun.">
        <title>The emerging biofuel crop Camelina sativa retains a highly undifferentiated hexaploid genome structure.</title>
        <authorList>
            <person name="Kagale S."/>
            <person name="Koh C."/>
            <person name="Nixon J."/>
            <person name="Bollina V."/>
            <person name="Clarke W.E."/>
            <person name="Tuteja R."/>
            <person name="Spillane C."/>
            <person name="Robinson S.J."/>
            <person name="Links M.G."/>
            <person name="Clarke C."/>
            <person name="Higgins E.E."/>
            <person name="Huebert T."/>
            <person name="Sharpe A.G."/>
            <person name="Parkin I.A."/>
        </authorList>
    </citation>
    <scope>NUCLEOTIDE SEQUENCE [LARGE SCALE GENOMIC DNA]</scope>
    <source>
        <strain evidence="2">cv. DH55</strain>
    </source>
</reference>
<dbReference type="InterPro" id="IPR049163">
    <property type="entry name" value="Pif1-like_2B_dom"/>
</dbReference>
<dbReference type="PANTHER" id="PTHR23274:SF48">
    <property type="entry name" value="ATP-DEPENDENT DNA HELICASE"/>
    <property type="match status" value="1"/>
</dbReference>
<dbReference type="PANTHER" id="PTHR23274">
    <property type="entry name" value="DNA HELICASE-RELATED"/>
    <property type="match status" value="1"/>
</dbReference>
<feature type="domain" description="DNA helicase Pif1-like 2B" evidence="1">
    <location>
        <begin position="87"/>
        <end position="133"/>
    </location>
</feature>
<dbReference type="Proteomes" id="UP000694864">
    <property type="component" value="Chromosome 13"/>
</dbReference>
<sequence length="176" mass="19767">MRLLANNLSPTTAQEIKDFSEWILKFGDGKISEPNDGEVMIDIPEEFLITTADDPIELEGEERTYLSSDSIDAADKRFENNPVLTPDFLNSLKVSGVPNHKIRLKVGCPVMLLRNIDPRGGLMNGIRLQITQLAEFVLEAIVITGDRLGDKVLIPRILLTPSDTKLPFKMRRRQLP</sequence>
<dbReference type="SUPFAM" id="SSF52540">
    <property type="entry name" value="P-loop containing nucleoside triphosphate hydrolases"/>
    <property type="match status" value="1"/>
</dbReference>
<accession>A0ABM0VJ27</accession>
<evidence type="ECO:0000259" key="1">
    <source>
        <dbReference type="Pfam" id="PF21530"/>
    </source>
</evidence>
<evidence type="ECO:0000313" key="3">
    <source>
        <dbReference type="RefSeq" id="XP_010456996.1"/>
    </source>
</evidence>
<keyword evidence="2" id="KW-1185">Reference proteome</keyword>
<proteinExistence type="predicted"/>
<organism evidence="2 3">
    <name type="scientific">Camelina sativa</name>
    <name type="common">False flax</name>
    <name type="synonym">Myagrum sativum</name>
    <dbReference type="NCBI Taxonomy" id="90675"/>
    <lineage>
        <taxon>Eukaryota</taxon>
        <taxon>Viridiplantae</taxon>
        <taxon>Streptophyta</taxon>
        <taxon>Embryophyta</taxon>
        <taxon>Tracheophyta</taxon>
        <taxon>Spermatophyta</taxon>
        <taxon>Magnoliopsida</taxon>
        <taxon>eudicotyledons</taxon>
        <taxon>Gunneridae</taxon>
        <taxon>Pentapetalae</taxon>
        <taxon>rosids</taxon>
        <taxon>malvids</taxon>
        <taxon>Brassicales</taxon>
        <taxon>Brassicaceae</taxon>
        <taxon>Camelineae</taxon>
        <taxon>Camelina</taxon>
    </lineage>
</organism>
<dbReference type="InterPro" id="IPR027417">
    <property type="entry name" value="P-loop_NTPase"/>
</dbReference>
<name>A0ABM0VJ27_CAMSA</name>
<protein>
    <submittedName>
        <fullName evidence="3">Uncharacterized protein LOC104738531</fullName>
    </submittedName>
</protein>
<dbReference type="RefSeq" id="XP_010456996.1">
    <property type="nucleotide sequence ID" value="XM_010458694.1"/>
</dbReference>
<dbReference type="Pfam" id="PF21530">
    <property type="entry name" value="Pif1_2B_dom"/>
    <property type="match status" value="1"/>
</dbReference>
<gene>
    <name evidence="3" type="primary">LOC104738531</name>
</gene>